<keyword evidence="3" id="KW-1185">Reference proteome</keyword>
<feature type="compositionally biased region" description="Acidic residues" evidence="1">
    <location>
        <begin position="265"/>
        <end position="279"/>
    </location>
</feature>
<name>A0AAD2DAF3_EUPCR</name>
<comment type="caution">
    <text evidence="2">The sequence shown here is derived from an EMBL/GenBank/DDBJ whole genome shotgun (WGS) entry which is preliminary data.</text>
</comment>
<dbReference type="AlphaFoldDB" id="A0AAD2DAF3"/>
<gene>
    <name evidence="2" type="ORF">ECRASSUSDP1_LOCUS28782</name>
</gene>
<organism evidence="2 3">
    <name type="scientific">Euplotes crassus</name>
    <dbReference type="NCBI Taxonomy" id="5936"/>
    <lineage>
        <taxon>Eukaryota</taxon>
        <taxon>Sar</taxon>
        <taxon>Alveolata</taxon>
        <taxon>Ciliophora</taxon>
        <taxon>Intramacronucleata</taxon>
        <taxon>Spirotrichea</taxon>
        <taxon>Hypotrichia</taxon>
        <taxon>Euplotida</taxon>
        <taxon>Euplotidae</taxon>
        <taxon>Moneuplotes</taxon>
    </lineage>
</organism>
<evidence type="ECO:0000256" key="1">
    <source>
        <dbReference type="SAM" id="MobiDB-lite"/>
    </source>
</evidence>
<feature type="region of interest" description="Disordered" evidence="1">
    <location>
        <begin position="1"/>
        <end position="36"/>
    </location>
</feature>
<feature type="region of interest" description="Disordered" evidence="1">
    <location>
        <begin position="261"/>
        <end position="289"/>
    </location>
</feature>
<protein>
    <submittedName>
        <fullName evidence="2">Uncharacterized protein</fullName>
    </submittedName>
</protein>
<proteinExistence type="predicted"/>
<sequence>MSSSGVIKNHMLPPKSKRSHRRKPNSRNVAEIFDNESTPVYNTMPARKEEILKSRIEEEQNLRRSYPNIGSNEMHNYEGRRSVKSSVNSHKNGYFPESNESYHAQRRSYLIHPNHDPHNSPFFSNSGSGPTYVTDTEHFSQIREINERISRLEKLIWKVYKEVNHKIDNATSLQAENLEEVKDSVGNIFDYVNVEIETMKSTVDQTNFRSPEGAIEHSPEEFEAEAASEEVKIQAQLDSVIEEESGENESEEYALRSFCSSNEPTSEDVDVYDQESNQEVDEKRSDDPPEFYYSCHEKMVNNNNSSLLMDPRDIITAPNMSRTTLMDQIDYSLANSKLSEFSEDNKLAINILNLKKYNKEHHGSKKGPKRSKNNLEGESQSEHNISDILPLSQKVFKYSMVGSSL</sequence>
<reference evidence="2" key="1">
    <citation type="submission" date="2023-07" db="EMBL/GenBank/DDBJ databases">
        <authorList>
            <consortium name="AG Swart"/>
            <person name="Singh M."/>
            <person name="Singh A."/>
            <person name="Seah K."/>
            <person name="Emmerich C."/>
        </authorList>
    </citation>
    <scope>NUCLEOTIDE SEQUENCE</scope>
    <source>
        <strain evidence="2">DP1</strain>
    </source>
</reference>
<accession>A0AAD2DAF3</accession>
<dbReference type="EMBL" id="CAMPGE010029672">
    <property type="protein sequence ID" value="CAI2387154.1"/>
    <property type="molecule type" value="Genomic_DNA"/>
</dbReference>
<feature type="compositionally biased region" description="Basic residues" evidence="1">
    <location>
        <begin position="359"/>
        <end position="372"/>
    </location>
</feature>
<feature type="compositionally biased region" description="Basic residues" evidence="1">
    <location>
        <begin position="15"/>
        <end position="25"/>
    </location>
</feature>
<dbReference type="Proteomes" id="UP001295684">
    <property type="component" value="Unassembled WGS sequence"/>
</dbReference>
<evidence type="ECO:0000313" key="3">
    <source>
        <dbReference type="Proteomes" id="UP001295684"/>
    </source>
</evidence>
<evidence type="ECO:0000313" key="2">
    <source>
        <dbReference type="EMBL" id="CAI2387154.1"/>
    </source>
</evidence>
<feature type="region of interest" description="Disordered" evidence="1">
    <location>
        <begin position="359"/>
        <end position="386"/>
    </location>
</feature>